<reference evidence="1 2" key="1">
    <citation type="submission" date="2017-02" db="EMBL/GenBank/DDBJ databases">
        <title>The new phylogeny of genus Mycobacterium.</title>
        <authorList>
            <person name="Tortoli E."/>
            <person name="Trovato A."/>
            <person name="Cirillo D.M."/>
        </authorList>
    </citation>
    <scope>NUCLEOTIDE SEQUENCE [LARGE SCALE GENOMIC DNA]</scope>
    <source>
        <strain evidence="1 2">DSM 44471</strain>
    </source>
</reference>
<organism evidence="1 2">
    <name type="scientific">Mycobacterium heidelbergense</name>
    <dbReference type="NCBI Taxonomy" id="53376"/>
    <lineage>
        <taxon>Bacteria</taxon>
        <taxon>Bacillati</taxon>
        <taxon>Actinomycetota</taxon>
        <taxon>Actinomycetes</taxon>
        <taxon>Mycobacteriales</taxon>
        <taxon>Mycobacteriaceae</taxon>
        <taxon>Mycobacterium</taxon>
        <taxon>Mycobacterium simiae complex</taxon>
    </lineage>
</organism>
<proteinExistence type="predicted"/>
<dbReference type="OrthoDB" id="3692970at2"/>
<dbReference type="STRING" id="53376.BST25_16210"/>
<evidence type="ECO:0000313" key="2">
    <source>
        <dbReference type="Proteomes" id="UP000192566"/>
    </source>
</evidence>
<dbReference type="EMBL" id="MVHR01000024">
    <property type="protein sequence ID" value="ORA71707.1"/>
    <property type="molecule type" value="Genomic_DNA"/>
</dbReference>
<dbReference type="AlphaFoldDB" id="A0A1X0DHB9"/>
<comment type="caution">
    <text evidence="1">The sequence shown here is derived from an EMBL/GenBank/DDBJ whole genome shotgun (WGS) entry which is preliminary data.</text>
</comment>
<sequence length="76" mass="8244">MKLSVSLSDQDIAVLDAYVKKAGLPTRSAGLQRAVQMLRHPTLEEDYAQAWAQWSAAEDAEAWEATVGDGVSDAPR</sequence>
<dbReference type="Proteomes" id="UP000192566">
    <property type="component" value="Unassembled WGS sequence"/>
</dbReference>
<keyword evidence="2" id="KW-1185">Reference proteome</keyword>
<protein>
    <submittedName>
        <fullName evidence="1">Antitoxin</fullName>
    </submittedName>
</protein>
<name>A0A1X0DHB9_MYCHE</name>
<gene>
    <name evidence="1" type="ORF">BST25_16210</name>
</gene>
<accession>A0A1X0DHB9</accession>
<dbReference type="RefSeq" id="WP_083075170.1">
    <property type="nucleotide sequence ID" value="NZ_AP022615.1"/>
</dbReference>
<evidence type="ECO:0000313" key="1">
    <source>
        <dbReference type="EMBL" id="ORA71707.1"/>
    </source>
</evidence>